<keyword evidence="2" id="KW-1185">Reference proteome</keyword>
<proteinExistence type="predicted"/>
<sequence>MQVTDLKRKLKARGRSTIGSKSELLDRLQATAEVPGDFLRTVQCEEASLDSDGELSADVLLPEGLLRALTEDKEGAVSVSDFEGSFLTSPESMPTSGEIQDGSLLSSQRLTAARVQCRPDEEITVQAPQQVMKLIDSPRAKSQEPLTGISCKGCAILEQLCQTHQKALEELGLRLNGFADRLQQTETDGSALKQLHRNTAGGDSAMGSPDDAVFFGWAVLGTGQQHGQHLVQKDGWFSHSFLEASAEPTYGEDVGSAR</sequence>
<gene>
    <name evidence="1" type="ORF">HPB47_021244</name>
</gene>
<name>A0AC60QD07_IXOPE</name>
<evidence type="ECO:0000313" key="1">
    <source>
        <dbReference type="EMBL" id="KAG0432007.1"/>
    </source>
</evidence>
<dbReference type="EMBL" id="JABSTQ010009182">
    <property type="protein sequence ID" value="KAG0432007.1"/>
    <property type="molecule type" value="Genomic_DNA"/>
</dbReference>
<accession>A0AC60QD07</accession>
<dbReference type="Proteomes" id="UP000805193">
    <property type="component" value="Unassembled WGS sequence"/>
</dbReference>
<comment type="caution">
    <text evidence="1">The sequence shown here is derived from an EMBL/GenBank/DDBJ whole genome shotgun (WGS) entry which is preliminary data.</text>
</comment>
<reference evidence="1 2" key="1">
    <citation type="journal article" date="2020" name="Cell">
        <title>Large-Scale Comparative Analyses of Tick Genomes Elucidate Their Genetic Diversity and Vector Capacities.</title>
        <authorList>
            <consortium name="Tick Genome and Microbiome Consortium (TIGMIC)"/>
            <person name="Jia N."/>
            <person name="Wang J."/>
            <person name="Shi W."/>
            <person name="Du L."/>
            <person name="Sun Y."/>
            <person name="Zhan W."/>
            <person name="Jiang J.F."/>
            <person name="Wang Q."/>
            <person name="Zhang B."/>
            <person name="Ji P."/>
            <person name="Bell-Sakyi L."/>
            <person name="Cui X.M."/>
            <person name="Yuan T.T."/>
            <person name="Jiang B.G."/>
            <person name="Yang W.F."/>
            <person name="Lam T.T."/>
            <person name="Chang Q.C."/>
            <person name="Ding S.J."/>
            <person name="Wang X.J."/>
            <person name="Zhu J.G."/>
            <person name="Ruan X.D."/>
            <person name="Zhao L."/>
            <person name="Wei J.T."/>
            <person name="Ye R.Z."/>
            <person name="Que T.C."/>
            <person name="Du C.H."/>
            <person name="Zhou Y.H."/>
            <person name="Cheng J.X."/>
            <person name="Dai P.F."/>
            <person name="Guo W.B."/>
            <person name="Han X.H."/>
            <person name="Huang E.J."/>
            <person name="Li L.F."/>
            <person name="Wei W."/>
            <person name="Gao Y.C."/>
            <person name="Liu J.Z."/>
            <person name="Shao H.Z."/>
            <person name="Wang X."/>
            <person name="Wang C.C."/>
            <person name="Yang T.C."/>
            <person name="Huo Q.B."/>
            <person name="Li W."/>
            <person name="Chen H.Y."/>
            <person name="Chen S.E."/>
            <person name="Zhou L.G."/>
            <person name="Ni X.B."/>
            <person name="Tian J.H."/>
            <person name="Sheng Y."/>
            <person name="Liu T."/>
            <person name="Pan Y.S."/>
            <person name="Xia L.Y."/>
            <person name="Li J."/>
            <person name="Zhao F."/>
            <person name="Cao W.C."/>
        </authorList>
    </citation>
    <scope>NUCLEOTIDE SEQUENCE [LARGE SCALE GENOMIC DNA]</scope>
    <source>
        <strain evidence="1">Iper-2018</strain>
    </source>
</reference>
<protein>
    <submittedName>
        <fullName evidence="1">Uncharacterized protein</fullName>
    </submittedName>
</protein>
<evidence type="ECO:0000313" key="2">
    <source>
        <dbReference type="Proteomes" id="UP000805193"/>
    </source>
</evidence>
<organism evidence="1 2">
    <name type="scientific">Ixodes persulcatus</name>
    <name type="common">Taiga tick</name>
    <dbReference type="NCBI Taxonomy" id="34615"/>
    <lineage>
        <taxon>Eukaryota</taxon>
        <taxon>Metazoa</taxon>
        <taxon>Ecdysozoa</taxon>
        <taxon>Arthropoda</taxon>
        <taxon>Chelicerata</taxon>
        <taxon>Arachnida</taxon>
        <taxon>Acari</taxon>
        <taxon>Parasitiformes</taxon>
        <taxon>Ixodida</taxon>
        <taxon>Ixodoidea</taxon>
        <taxon>Ixodidae</taxon>
        <taxon>Ixodinae</taxon>
        <taxon>Ixodes</taxon>
    </lineage>
</organism>